<reference evidence="2 3" key="1">
    <citation type="submission" date="2018-10" db="EMBL/GenBank/DDBJ databases">
        <authorList>
            <person name="Ekblom R."/>
            <person name="Jareborg N."/>
        </authorList>
    </citation>
    <scope>NUCLEOTIDE SEQUENCE [LARGE SCALE GENOMIC DNA]</scope>
    <source>
        <tissue evidence="2">Muscle</tissue>
    </source>
</reference>
<name>A0A9X9LLI9_GULGU</name>
<sequence length="65" mass="6739">MDLPDIAGDPTGDPVGTEGSSAGPDPLLFLQALQTLWSTRELRQVRQHGGWAPPPASGAVLSESS</sequence>
<comment type="caution">
    <text evidence="2">The sequence shown here is derived from an EMBL/GenBank/DDBJ whole genome shotgun (WGS) entry which is preliminary data.</text>
</comment>
<protein>
    <submittedName>
        <fullName evidence="2">Uncharacterized protein</fullName>
    </submittedName>
</protein>
<dbReference type="Proteomes" id="UP000269945">
    <property type="component" value="Unassembled WGS sequence"/>
</dbReference>
<evidence type="ECO:0000313" key="2">
    <source>
        <dbReference type="EMBL" id="VCW76250.1"/>
    </source>
</evidence>
<dbReference type="AlphaFoldDB" id="A0A9X9LLI9"/>
<proteinExistence type="predicted"/>
<accession>A0A9X9LLI9</accession>
<evidence type="ECO:0000313" key="3">
    <source>
        <dbReference type="Proteomes" id="UP000269945"/>
    </source>
</evidence>
<feature type="region of interest" description="Disordered" evidence="1">
    <location>
        <begin position="1"/>
        <end position="26"/>
    </location>
</feature>
<gene>
    <name evidence="2" type="ORF">BN2614_LOCUS1</name>
</gene>
<feature type="non-terminal residue" evidence="2">
    <location>
        <position position="65"/>
    </location>
</feature>
<evidence type="ECO:0000256" key="1">
    <source>
        <dbReference type="SAM" id="MobiDB-lite"/>
    </source>
</evidence>
<keyword evidence="3" id="KW-1185">Reference proteome</keyword>
<organism evidence="2 3">
    <name type="scientific">Gulo gulo</name>
    <name type="common">Wolverine</name>
    <name type="synonym">Gluton</name>
    <dbReference type="NCBI Taxonomy" id="48420"/>
    <lineage>
        <taxon>Eukaryota</taxon>
        <taxon>Metazoa</taxon>
        <taxon>Chordata</taxon>
        <taxon>Craniata</taxon>
        <taxon>Vertebrata</taxon>
        <taxon>Euteleostomi</taxon>
        <taxon>Mammalia</taxon>
        <taxon>Eutheria</taxon>
        <taxon>Laurasiatheria</taxon>
        <taxon>Carnivora</taxon>
        <taxon>Caniformia</taxon>
        <taxon>Musteloidea</taxon>
        <taxon>Mustelidae</taxon>
        <taxon>Guloninae</taxon>
        <taxon>Gulo</taxon>
    </lineage>
</organism>
<feature type="region of interest" description="Disordered" evidence="1">
    <location>
        <begin position="45"/>
        <end position="65"/>
    </location>
</feature>
<dbReference type="EMBL" id="CYRY02007089">
    <property type="protein sequence ID" value="VCW76250.1"/>
    <property type="molecule type" value="Genomic_DNA"/>
</dbReference>